<organism evidence="3 4">
    <name type="scientific">Mongoliibacter ruber</name>
    <dbReference type="NCBI Taxonomy" id="1750599"/>
    <lineage>
        <taxon>Bacteria</taxon>
        <taxon>Pseudomonadati</taxon>
        <taxon>Bacteroidota</taxon>
        <taxon>Cytophagia</taxon>
        <taxon>Cytophagales</taxon>
        <taxon>Cyclobacteriaceae</taxon>
        <taxon>Mongoliibacter</taxon>
    </lineage>
</organism>
<comment type="caution">
    <text evidence="3">The sequence shown here is derived from an EMBL/GenBank/DDBJ whole genome shotgun (WGS) entry which is preliminary data.</text>
</comment>
<evidence type="ECO:0000313" key="3">
    <source>
        <dbReference type="EMBL" id="PRY89859.1"/>
    </source>
</evidence>
<feature type="transmembrane region" description="Helical" evidence="2">
    <location>
        <begin position="21"/>
        <end position="42"/>
    </location>
</feature>
<keyword evidence="4" id="KW-1185">Reference proteome</keyword>
<reference evidence="3 4" key="1">
    <citation type="submission" date="2018-03" db="EMBL/GenBank/DDBJ databases">
        <title>Genomic Encyclopedia of Archaeal and Bacterial Type Strains, Phase II (KMG-II): from individual species to whole genera.</title>
        <authorList>
            <person name="Goeker M."/>
        </authorList>
    </citation>
    <scope>NUCLEOTIDE SEQUENCE [LARGE SCALE GENOMIC DNA]</scope>
    <source>
        <strain evidence="3 4">DSM 27929</strain>
    </source>
</reference>
<gene>
    <name evidence="3" type="ORF">CLW00_102335</name>
</gene>
<proteinExistence type="predicted"/>
<keyword evidence="1" id="KW-0175">Coiled coil</keyword>
<dbReference type="AlphaFoldDB" id="A0A2T0WT45"/>
<dbReference type="Proteomes" id="UP000238157">
    <property type="component" value="Unassembled WGS sequence"/>
</dbReference>
<dbReference type="RefSeq" id="WP_106132536.1">
    <property type="nucleotide sequence ID" value="NZ_PVTR01000002.1"/>
</dbReference>
<keyword evidence="2" id="KW-1133">Transmembrane helix</keyword>
<evidence type="ECO:0000256" key="1">
    <source>
        <dbReference type="SAM" id="Coils"/>
    </source>
</evidence>
<dbReference type="OrthoDB" id="835970at2"/>
<feature type="coiled-coil region" evidence="1">
    <location>
        <begin position="138"/>
        <end position="165"/>
    </location>
</feature>
<evidence type="ECO:0000256" key="2">
    <source>
        <dbReference type="SAM" id="Phobius"/>
    </source>
</evidence>
<sequence length="345" mass="40466">MSRIFRNIRKKFLRENRFTRYLVYALGEIALVVIGILIALYLNNLNSEKQAEKENQRLISDLEKGLVSNQFLLERFTNRIYTQDSIIALLIDNKLNEESFVRNRTLNDLMSINTQYSWLKDENILTILQKERDFSPKYNALFALIKNFKSRLDDLENTVDELNQLSSWNDKIMAESFEWFSGNTKADQTQKIEYILNDSFYKNRLALYRKEFNSQISHITALVSIRAAIMGEIQRLNNNSPDDWGSFFESLGLIPMIEIPCNSDQVDGERNFSGLNFYLIFNNTPQDIVLYRLREYLDVWEEYFIPAESFEILPQIPGRGFMLGDPDKCQKLFITPKTGFLVVEE</sequence>
<keyword evidence="2" id="KW-0812">Transmembrane</keyword>
<evidence type="ECO:0000313" key="4">
    <source>
        <dbReference type="Proteomes" id="UP000238157"/>
    </source>
</evidence>
<protein>
    <submittedName>
        <fullName evidence="3">Uncharacterized protein</fullName>
    </submittedName>
</protein>
<accession>A0A2T0WT45</accession>
<dbReference type="EMBL" id="PVTR01000002">
    <property type="protein sequence ID" value="PRY89859.1"/>
    <property type="molecule type" value="Genomic_DNA"/>
</dbReference>
<keyword evidence="2" id="KW-0472">Membrane</keyword>
<name>A0A2T0WT45_9BACT</name>